<dbReference type="OrthoDB" id="107714at2759"/>
<dbReference type="SUPFAM" id="SSF53098">
    <property type="entry name" value="Ribonuclease H-like"/>
    <property type="match status" value="1"/>
</dbReference>
<proteinExistence type="predicted"/>
<evidence type="ECO:0000313" key="1">
    <source>
        <dbReference type="EMBL" id="POM66336.1"/>
    </source>
</evidence>
<dbReference type="Proteomes" id="UP000237271">
    <property type="component" value="Unassembled WGS sequence"/>
</dbReference>
<dbReference type="PANTHER" id="PTHR35046:SF9">
    <property type="entry name" value="RNA-DIRECTED DNA POLYMERASE"/>
    <property type="match status" value="1"/>
</dbReference>
<dbReference type="GO" id="GO:0003676">
    <property type="term" value="F:nucleic acid binding"/>
    <property type="evidence" value="ECO:0007669"/>
    <property type="project" value="InterPro"/>
</dbReference>
<dbReference type="Gene3D" id="3.30.420.10">
    <property type="entry name" value="Ribonuclease H-like superfamily/Ribonuclease H"/>
    <property type="match status" value="1"/>
</dbReference>
<dbReference type="EMBL" id="NCKW01009649">
    <property type="protein sequence ID" value="POM66336.1"/>
    <property type="molecule type" value="Genomic_DNA"/>
</dbReference>
<name>A0A2P4XL93_9STRA</name>
<dbReference type="InterPro" id="IPR036397">
    <property type="entry name" value="RNaseH_sf"/>
</dbReference>
<comment type="caution">
    <text evidence="1">The sequence shown here is derived from an EMBL/GenBank/DDBJ whole genome shotgun (WGS) entry which is preliminary data.</text>
</comment>
<dbReference type="AlphaFoldDB" id="A0A2P4XL93"/>
<accession>A0A2P4XL93</accession>
<dbReference type="InterPro" id="IPR012337">
    <property type="entry name" value="RNaseH-like_sf"/>
</dbReference>
<evidence type="ECO:0008006" key="3">
    <source>
        <dbReference type="Google" id="ProtNLM"/>
    </source>
</evidence>
<evidence type="ECO:0000313" key="2">
    <source>
        <dbReference type="Proteomes" id="UP000237271"/>
    </source>
</evidence>
<dbReference type="PANTHER" id="PTHR35046">
    <property type="entry name" value="ZINC KNUCKLE (CCHC-TYPE) FAMILY PROTEIN"/>
    <property type="match status" value="1"/>
</dbReference>
<gene>
    <name evidence="1" type="ORF">PHPALM_17816</name>
</gene>
<protein>
    <recommendedName>
        <fullName evidence="3">Pol protein</fullName>
    </recommendedName>
</protein>
<reference evidence="1 2" key="1">
    <citation type="journal article" date="2017" name="Genome Biol. Evol.">
        <title>Phytophthora megakarya and P. palmivora, closely related causal agents of cacao black pod rot, underwent increases in genome sizes and gene numbers by different mechanisms.</title>
        <authorList>
            <person name="Ali S.S."/>
            <person name="Shao J."/>
            <person name="Lary D.J."/>
            <person name="Kronmiller B."/>
            <person name="Shen D."/>
            <person name="Strem M.D."/>
            <person name="Amoako-Attah I."/>
            <person name="Akrofi A.Y."/>
            <person name="Begoude B.A."/>
            <person name="Ten Hoopen G.M."/>
            <person name="Coulibaly K."/>
            <person name="Kebe B.I."/>
            <person name="Melnick R.L."/>
            <person name="Guiltinan M.J."/>
            <person name="Tyler B.M."/>
            <person name="Meinhardt L.W."/>
            <person name="Bailey B.A."/>
        </authorList>
    </citation>
    <scope>NUCLEOTIDE SEQUENCE [LARGE SCALE GENOMIC DNA]</scope>
    <source>
        <strain evidence="2">sbr112.9</strain>
    </source>
</reference>
<sequence length="394" mass="44251">MARWLSFFAEYNCCVEYKPGKLNVLADSLSRRPDYELAHVSWVTTDLYDRIRLADQEDENYTPLVQVLFGGKDAKVDRLSPRQRAQLHRYELADGLLHYSVKPEDSPGIVVPNDEDLKYDILLEAHDAPMSGTMDGRRSIRQPLRHSGGPACTSGWHTMSRHVKHVLTVKPSDHASAPLQSLPIPANCWKSMILDFAFGLPADDKENTGILVFFCRLSKMVHLALLFLDSVFRYHGLPEIIASDRDPRFTGAFWDTLFQLLGTKLTMSTACSKIPFAVSVLRLLGPGQTSFLWLSLHSTMPYTHYGVYPVLLEWVTTPPGTDASIVGGGEARKAFSSQVSETVRIFKKTIVVVYRRQADVDQPVSSVESNKLKHRFVGPFAVLARHDTAYTIDL</sequence>
<organism evidence="1 2">
    <name type="scientific">Phytophthora palmivora</name>
    <dbReference type="NCBI Taxonomy" id="4796"/>
    <lineage>
        <taxon>Eukaryota</taxon>
        <taxon>Sar</taxon>
        <taxon>Stramenopiles</taxon>
        <taxon>Oomycota</taxon>
        <taxon>Peronosporomycetes</taxon>
        <taxon>Peronosporales</taxon>
        <taxon>Peronosporaceae</taxon>
        <taxon>Phytophthora</taxon>
    </lineage>
</organism>
<keyword evidence="2" id="KW-1185">Reference proteome</keyword>